<organism evidence="2 3">
    <name type="scientific">Nocardioides pocheonensis</name>
    <dbReference type="NCBI Taxonomy" id="661485"/>
    <lineage>
        <taxon>Bacteria</taxon>
        <taxon>Bacillati</taxon>
        <taxon>Actinomycetota</taxon>
        <taxon>Actinomycetes</taxon>
        <taxon>Propionibacteriales</taxon>
        <taxon>Nocardioidaceae</taxon>
        <taxon>Nocardioides</taxon>
    </lineage>
</organism>
<keyword evidence="3" id="KW-1185">Reference proteome</keyword>
<proteinExistence type="predicted"/>
<dbReference type="EMBL" id="RJSF01000044">
    <property type="protein sequence ID" value="RNM12754.1"/>
    <property type="molecule type" value="Genomic_DNA"/>
</dbReference>
<dbReference type="InterPro" id="IPR025111">
    <property type="entry name" value="DUF4032"/>
</dbReference>
<evidence type="ECO:0000313" key="2">
    <source>
        <dbReference type="EMBL" id="RNM12754.1"/>
    </source>
</evidence>
<evidence type="ECO:0000259" key="1">
    <source>
        <dbReference type="Pfam" id="PF13224"/>
    </source>
</evidence>
<name>A0A3N0GJV7_9ACTN</name>
<evidence type="ECO:0000313" key="3">
    <source>
        <dbReference type="Proteomes" id="UP000279994"/>
    </source>
</evidence>
<comment type="caution">
    <text evidence="2">The sequence shown here is derived from an EMBL/GenBank/DDBJ whole genome shotgun (WGS) entry which is preliminary data.</text>
</comment>
<protein>
    <submittedName>
        <fullName evidence="2">DUF4032 domain-containing protein</fullName>
    </submittedName>
</protein>
<dbReference type="SUPFAM" id="SSF56112">
    <property type="entry name" value="Protein kinase-like (PK-like)"/>
    <property type="match status" value="1"/>
</dbReference>
<dbReference type="Pfam" id="PF13224">
    <property type="entry name" value="DUF4032"/>
    <property type="match status" value="1"/>
</dbReference>
<dbReference type="AlphaFoldDB" id="A0A3N0GJV7"/>
<dbReference type="Proteomes" id="UP000279994">
    <property type="component" value="Unassembled WGS sequence"/>
</dbReference>
<dbReference type="RefSeq" id="WP_123224517.1">
    <property type="nucleotide sequence ID" value="NZ_RJSF01000044.1"/>
</dbReference>
<feature type="domain" description="DUF4032" evidence="1">
    <location>
        <begin position="222"/>
        <end position="382"/>
    </location>
</feature>
<accession>A0A3N0GJV7</accession>
<dbReference type="InterPro" id="IPR011009">
    <property type="entry name" value="Kinase-like_dom_sf"/>
</dbReference>
<dbReference type="OrthoDB" id="1550523at2"/>
<gene>
    <name evidence="2" type="ORF">EFL26_19420</name>
</gene>
<reference evidence="2 3" key="1">
    <citation type="submission" date="2018-11" db="EMBL/GenBank/DDBJ databases">
        <authorList>
            <person name="Li F."/>
        </authorList>
    </citation>
    <scope>NUCLEOTIDE SEQUENCE [LARGE SCALE GENOMIC DNA]</scope>
    <source>
        <strain evidence="2 3">Gsoil 818</strain>
    </source>
</reference>
<sequence length="394" mass="44352">MRVLASTPNPGLLTLPWGTPLERWSEHVVPVPRGLSRHVVRVIHLDGVFYAVKETQEDIAKREYRLLRDLGRRNLPAVVPVAVVSERPADLGAALVTRHLAFALPYRAVFANGLPAGGVPLLVDALVVLLVRLHLAGFYWGDVSLSNVLFRRSAGEFAAYLVDAETGEIHPELSPRMREYDVEVGCENVFAELLDLQEAEPSLADEVDPFAVIERIRDRYGSLWHELTAEEQFSTDEVWRIEQRVERLGDLGFDVAELAMDTDPTGGTVSIRPRVVEAGHHARELAELTGLEVEDNQARRLLTDLASYAAHHGITDRAAAGRRWRYEIYDPIAEMVPPELRGRLEPAEVFHQLLEHRWLLSERAGREIDIFETARDYLDTVLARLPEEKLTAPE</sequence>